<keyword evidence="3" id="KW-1185">Reference proteome</keyword>
<dbReference type="InterPro" id="IPR023606">
    <property type="entry name" value="CoA-Trfase_III_dom_1_sf"/>
</dbReference>
<dbReference type="InterPro" id="IPR003673">
    <property type="entry name" value="CoA-Trfase_fam_III"/>
</dbReference>
<dbReference type="PANTHER" id="PTHR48207:SF4">
    <property type="entry name" value="BLL6097 PROTEIN"/>
    <property type="match status" value="1"/>
</dbReference>
<protein>
    <submittedName>
        <fullName evidence="2">CoA transferase</fullName>
    </submittedName>
</protein>
<dbReference type="SUPFAM" id="SSF89796">
    <property type="entry name" value="CoA-transferase family III (CaiB/BaiF)"/>
    <property type="match status" value="1"/>
</dbReference>
<accession>A0ABS6HUF2</accession>
<organism evidence="2 3">
    <name type="scientific">Mycolicibacterium goodii</name>
    <name type="common">Mycobacterium goodii</name>
    <dbReference type="NCBI Taxonomy" id="134601"/>
    <lineage>
        <taxon>Bacteria</taxon>
        <taxon>Bacillati</taxon>
        <taxon>Actinomycetota</taxon>
        <taxon>Actinomycetes</taxon>
        <taxon>Mycobacteriales</taxon>
        <taxon>Mycobacteriaceae</taxon>
        <taxon>Mycolicibacterium</taxon>
    </lineage>
</organism>
<evidence type="ECO:0000313" key="2">
    <source>
        <dbReference type="EMBL" id="MBU8826306.1"/>
    </source>
</evidence>
<dbReference type="Gene3D" id="3.30.1540.10">
    <property type="entry name" value="formyl-coa transferase, domain 3"/>
    <property type="match status" value="1"/>
</dbReference>
<dbReference type="InterPro" id="IPR050483">
    <property type="entry name" value="CoA-transferase_III_domain"/>
</dbReference>
<keyword evidence="1 2" id="KW-0808">Transferase</keyword>
<dbReference type="PANTHER" id="PTHR48207">
    <property type="entry name" value="SUCCINATE--HYDROXYMETHYLGLUTARATE COA-TRANSFERASE"/>
    <property type="match status" value="1"/>
</dbReference>
<name>A0ABS6HUF2_MYCGD</name>
<gene>
    <name evidence="2" type="ORF">KL859_25955</name>
</gene>
<dbReference type="EMBL" id="JAHBOM010000024">
    <property type="protein sequence ID" value="MBU8826306.1"/>
    <property type="molecule type" value="Genomic_DNA"/>
</dbReference>
<dbReference type="Pfam" id="PF02515">
    <property type="entry name" value="CoA_transf_3"/>
    <property type="match status" value="1"/>
</dbReference>
<reference evidence="2 3" key="1">
    <citation type="submission" date="2021-05" db="EMBL/GenBank/DDBJ databases">
        <title>Draft Genome Sequences of Clinical Respiratory Isolates of Mycobacterium goodii Recovered in Ireland.</title>
        <authorList>
            <person name="Flanagan P.R."/>
            <person name="Mok S."/>
            <person name="Roycroft E."/>
            <person name="Rogers T.R."/>
            <person name="Fitzgibbon M."/>
        </authorList>
    </citation>
    <scope>NUCLEOTIDE SEQUENCE [LARGE SCALE GENOMIC DNA]</scope>
    <source>
        <strain evidence="2 3">14IE55</strain>
    </source>
</reference>
<sequence length="380" mass="41912">MGPFATSMLGDLGAEVIKVETLEGDITRRMGPQRNPGMTALTLGLQRNKRSIAVDLKSVEGKEILARLVHRTDVVVSNLRPQSRQDLGLTYPDLRAIRPDVILCTAQAYAEDSSQRNEPAYDDMVQAASGLTGLAEAVEGSPRYAPYVIADKVSGLYIVIAVLSALMHRFATGSGQHVEIPMVDAMIHFNLVEHLSGQTFAPPVGDFGWQRVLVPERAPYPTSDGYVCILPYTDANWRTFFTLTGLTDLLTDRRFTDIDKRHQNMGFLHSVIGGITPQRSTQEWLDLCRDNNIPAARPLDLTRVTEDSYVMDHGVLRRSSHPTEGDYFSALTPLRMSESPVSLRRHAPMLGAHTAEVLSELGYTPDDITRLADAAVVVTK</sequence>
<evidence type="ECO:0000313" key="3">
    <source>
        <dbReference type="Proteomes" id="UP000696413"/>
    </source>
</evidence>
<dbReference type="Proteomes" id="UP000696413">
    <property type="component" value="Unassembled WGS sequence"/>
</dbReference>
<comment type="caution">
    <text evidence="2">The sequence shown here is derived from an EMBL/GenBank/DDBJ whole genome shotgun (WGS) entry which is preliminary data.</text>
</comment>
<dbReference type="GO" id="GO:0016740">
    <property type="term" value="F:transferase activity"/>
    <property type="evidence" value="ECO:0007669"/>
    <property type="project" value="UniProtKB-KW"/>
</dbReference>
<proteinExistence type="predicted"/>
<dbReference type="Gene3D" id="3.40.50.10540">
    <property type="entry name" value="Crotonobetainyl-coa:carnitine coa-transferase, domain 1"/>
    <property type="match status" value="1"/>
</dbReference>
<evidence type="ECO:0000256" key="1">
    <source>
        <dbReference type="ARBA" id="ARBA00022679"/>
    </source>
</evidence>
<dbReference type="InterPro" id="IPR044855">
    <property type="entry name" value="CoA-Trfase_III_dom3_sf"/>
</dbReference>